<dbReference type="RefSeq" id="WP_087853033.1">
    <property type="nucleotide sequence ID" value="NZ_FYAJ01000002.1"/>
</dbReference>
<keyword evidence="2" id="KW-1185">Reference proteome</keyword>
<evidence type="ECO:0000313" key="2">
    <source>
        <dbReference type="Proteomes" id="UP000195719"/>
    </source>
</evidence>
<dbReference type="AlphaFoldDB" id="A0A1Y6MGG0"/>
<organism evidence="1 2">
    <name type="scientific">Photobacterium andalusiense</name>
    <dbReference type="NCBI Taxonomy" id="2204296"/>
    <lineage>
        <taxon>Bacteria</taxon>
        <taxon>Pseudomonadati</taxon>
        <taxon>Pseudomonadota</taxon>
        <taxon>Gammaproteobacteria</taxon>
        <taxon>Vibrionales</taxon>
        <taxon>Vibrionaceae</taxon>
        <taxon>Photobacterium</taxon>
    </lineage>
</organism>
<sequence length="206" mass="23124">MISVDTLLTQAATALVDPLFVRWQKLELLYYLNEALNAVITYKPSAVVARANIEARGNPVALPDDAHMLFSVEQIGAVRGQFTPMETLNRFYPDWRTSQGQPKCWTKAADELTWFWLYPTPDKATVIDVQYSQLLTATEGGELRMAITYSGMLLDFMLYRAFSKDAENASEAQKAATHYQVFNTALTGKATTDRVKQQALKQAAME</sequence>
<dbReference type="Pfam" id="PF24175">
    <property type="entry name" value="SU10_adaptor"/>
    <property type="match status" value="1"/>
</dbReference>
<dbReference type="InterPro" id="IPR056209">
    <property type="entry name" value="SU10_adaptor"/>
</dbReference>
<reference evidence="2" key="1">
    <citation type="submission" date="2017-06" db="EMBL/GenBank/DDBJ databases">
        <authorList>
            <person name="Rodrigo-Torres L."/>
            <person name="Arahal R.D."/>
            <person name="Lucena T."/>
        </authorList>
    </citation>
    <scope>NUCLEOTIDE SEQUENCE [LARGE SCALE GENOMIC DNA]</scope>
    <source>
        <strain evidence="2">CECT 9192</strain>
    </source>
</reference>
<evidence type="ECO:0000313" key="1">
    <source>
        <dbReference type="EMBL" id="SMY34291.1"/>
    </source>
</evidence>
<accession>A0A1Y6MGG0</accession>
<dbReference type="EMBL" id="FYAJ01000002">
    <property type="protein sequence ID" value="SMY34291.1"/>
    <property type="molecule type" value="Genomic_DNA"/>
</dbReference>
<proteinExistence type="predicted"/>
<gene>
    <name evidence="1" type="ORF">PAND9192_01256</name>
</gene>
<protein>
    <submittedName>
        <fullName evidence="1">Uncharacterized protein</fullName>
    </submittedName>
</protein>
<dbReference type="Proteomes" id="UP000195719">
    <property type="component" value="Unassembled WGS sequence"/>
</dbReference>
<name>A0A1Y6MGG0_9GAMM</name>